<dbReference type="Proteomes" id="UP000198379">
    <property type="component" value="Unassembled WGS sequence"/>
</dbReference>
<accession>A0A238VTE6</accession>
<dbReference type="AlphaFoldDB" id="A0A238VTE6"/>
<name>A0A238VTE6_9FLAO</name>
<gene>
    <name evidence="1" type="ORF">SAMN06265376_101340</name>
</gene>
<organism evidence="1 2">
    <name type="scientific">Dokdonia pacifica</name>
    <dbReference type="NCBI Taxonomy" id="1627892"/>
    <lineage>
        <taxon>Bacteria</taxon>
        <taxon>Pseudomonadati</taxon>
        <taxon>Bacteroidota</taxon>
        <taxon>Flavobacteriia</taxon>
        <taxon>Flavobacteriales</taxon>
        <taxon>Flavobacteriaceae</taxon>
        <taxon>Dokdonia</taxon>
    </lineage>
</organism>
<dbReference type="RefSeq" id="WP_089369697.1">
    <property type="nucleotide sequence ID" value="NZ_BMEP01000002.1"/>
</dbReference>
<dbReference type="EMBL" id="FZNY01000001">
    <property type="protein sequence ID" value="SNR37592.1"/>
    <property type="molecule type" value="Genomic_DNA"/>
</dbReference>
<evidence type="ECO:0000313" key="2">
    <source>
        <dbReference type="Proteomes" id="UP000198379"/>
    </source>
</evidence>
<reference evidence="1 2" key="1">
    <citation type="submission" date="2017-06" db="EMBL/GenBank/DDBJ databases">
        <authorList>
            <person name="Kim H.J."/>
            <person name="Triplett B.A."/>
        </authorList>
    </citation>
    <scope>NUCLEOTIDE SEQUENCE [LARGE SCALE GENOMIC DNA]</scope>
    <source>
        <strain evidence="1 2">DSM 25597</strain>
    </source>
</reference>
<keyword evidence="2" id="KW-1185">Reference proteome</keyword>
<proteinExistence type="predicted"/>
<evidence type="ECO:0000313" key="1">
    <source>
        <dbReference type="EMBL" id="SNR37592.1"/>
    </source>
</evidence>
<dbReference type="OrthoDB" id="1348340at2"/>
<protein>
    <submittedName>
        <fullName evidence="1">Uncharacterized protein</fullName>
    </submittedName>
</protein>
<sequence>MTNYVLTISFTDQQLTDIYNTNTQVTIGKQVNSQEPNVAWQSFNPLQNNQVTWEEEYGIYASNSEIVNGTTIVQLSNTPTGVPMDQLYTLEPSGVISGPSNGGASNAFALLNEYSNKDYMTIGLLQDAIVNGTDVIGNAVSAVPVLLASTALMTPSTTLYIWLQSEVTGNSIVTVVTSPMTQLKFGNGVTNIAVEYDTESGNFITVQN</sequence>